<dbReference type="EC" id="3.6.1.55" evidence="8"/>
<evidence type="ECO:0000256" key="6">
    <source>
        <dbReference type="RuleBase" id="RU003476"/>
    </source>
</evidence>
<keyword evidence="4 6" id="KW-0378">Hydrolase</keyword>
<dbReference type="InterPro" id="IPR015797">
    <property type="entry name" value="NUDIX_hydrolase-like_dom_sf"/>
</dbReference>
<dbReference type="InterPro" id="IPR020084">
    <property type="entry name" value="NUDIX_hydrolase_CS"/>
</dbReference>
<dbReference type="Gene3D" id="3.90.79.10">
    <property type="entry name" value="Nucleoside Triphosphate Pyrophosphohydrolase"/>
    <property type="match status" value="1"/>
</dbReference>
<evidence type="ECO:0000256" key="2">
    <source>
        <dbReference type="ARBA" id="ARBA00005582"/>
    </source>
</evidence>
<dbReference type="EMBL" id="JAGGMB010000002">
    <property type="protein sequence ID" value="MBP2076815.1"/>
    <property type="molecule type" value="Genomic_DNA"/>
</dbReference>
<dbReference type="Pfam" id="PF00293">
    <property type="entry name" value="NUDIX"/>
    <property type="match status" value="1"/>
</dbReference>
<dbReference type="GO" id="GO:0046872">
    <property type="term" value="F:metal ion binding"/>
    <property type="evidence" value="ECO:0007669"/>
    <property type="project" value="UniProtKB-KW"/>
</dbReference>
<evidence type="ECO:0000256" key="5">
    <source>
        <dbReference type="ARBA" id="ARBA00022842"/>
    </source>
</evidence>
<dbReference type="OrthoDB" id="9131041at2"/>
<dbReference type="InterPro" id="IPR020476">
    <property type="entry name" value="Nudix_hydrolase"/>
</dbReference>
<dbReference type="AlphaFoldDB" id="A0A9X0YQ06"/>
<evidence type="ECO:0000259" key="7">
    <source>
        <dbReference type="PROSITE" id="PS51462"/>
    </source>
</evidence>
<dbReference type="PROSITE" id="PS00893">
    <property type="entry name" value="NUDIX_BOX"/>
    <property type="match status" value="1"/>
</dbReference>
<dbReference type="GO" id="GO:0005737">
    <property type="term" value="C:cytoplasm"/>
    <property type="evidence" value="ECO:0007669"/>
    <property type="project" value="TreeGrafter"/>
</dbReference>
<dbReference type="PANTHER" id="PTHR43758:SF2">
    <property type="entry name" value="OXIDIZED PURINE NUCLEOSIDE TRIPHOSPHATE HYDROLASE"/>
    <property type="match status" value="1"/>
</dbReference>
<sequence>MFKYTICFIRRGDELLMLNREKSIWMGRWNGVGGKVEPGETPTECILREVKEETGISLSSVQYKGTVTWGDESQYSGGMYAYVAELPPDYVYQTPVKTEEGILDWKKIDWIVHPDNSGIANLNYYLLQMLNEKTTHEYRFIYQGDDVVACNVFPLEEYVPIS</sequence>
<keyword evidence="5" id="KW-0460">Magnesium</keyword>
<comment type="similarity">
    <text evidence="2 6">Belongs to the Nudix hydrolase family.</text>
</comment>
<feature type="domain" description="Nudix hydrolase" evidence="7">
    <location>
        <begin position="1"/>
        <end position="130"/>
    </location>
</feature>
<evidence type="ECO:0000256" key="3">
    <source>
        <dbReference type="ARBA" id="ARBA00022723"/>
    </source>
</evidence>
<evidence type="ECO:0000313" key="8">
    <source>
        <dbReference type="EMBL" id="MBP2076815.1"/>
    </source>
</evidence>
<dbReference type="SUPFAM" id="SSF55811">
    <property type="entry name" value="Nudix"/>
    <property type="match status" value="1"/>
</dbReference>
<dbReference type="PROSITE" id="PS51462">
    <property type="entry name" value="NUDIX"/>
    <property type="match status" value="1"/>
</dbReference>
<comment type="cofactor">
    <cofactor evidence="1">
        <name>Mg(2+)</name>
        <dbReference type="ChEBI" id="CHEBI:18420"/>
    </cofactor>
</comment>
<accession>A0A9X0YQ06</accession>
<dbReference type="InterPro" id="IPR000086">
    <property type="entry name" value="NUDIX_hydrolase_dom"/>
</dbReference>
<dbReference type="Proteomes" id="UP001138793">
    <property type="component" value="Unassembled WGS sequence"/>
</dbReference>
<gene>
    <name evidence="8" type="ORF">J2Z64_001027</name>
</gene>
<evidence type="ECO:0000256" key="4">
    <source>
        <dbReference type="ARBA" id="ARBA00022801"/>
    </source>
</evidence>
<dbReference type="PRINTS" id="PR00502">
    <property type="entry name" value="NUDIXFAMILY"/>
</dbReference>
<evidence type="ECO:0000313" key="9">
    <source>
        <dbReference type="Proteomes" id="UP001138793"/>
    </source>
</evidence>
<name>A0A9X0YQ06_9BACI</name>
<comment type="caution">
    <text evidence="8">The sequence shown here is derived from an EMBL/GenBank/DDBJ whole genome shotgun (WGS) entry which is preliminary data.</text>
</comment>
<dbReference type="GO" id="GO:0035539">
    <property type="term" value="F:8-oxo-7,8-dihydrodeoxyguanosine triphosphate pyrophosphatase activity"/>
    <property type="evidence" value="ECO:0007669"/>
    <property type="project" value="UniProtKB-EC"/>
</dbReference>
<dbReference type="PANTHER" id="PTHR43758">
    <property type="entry name" value="7,8-DIHYDRO-8-OXOGUANINE TRIPHOSPHATASE"/>
    <property type="match status" value="1"/>
</dbReference>
<dbReference type="RefSeq" id="WP_149474381.1">
    <property type="nucleotide sequence ID" value="NZ_JAGGMB010000002.1"/>
</dbReference>
<organism evidence="8 9">
    <name type="scientific">Oceanobacillus polygoni</name>
    <dbReference type="NCBI Taxonomy" id="1235259"/>
    <lineage>
        <taxon>Bacteria</taxon>
        <taxon>Bacillati</taxon>
        <taxon>Bacillota</taxon>
        <taxon>Bacilli</taxon>
        <taxon>Bacillales</taxon>
        <taxon>Bacillaceae</taxon>
        <taxon>Oceanobacillus</taxon>
    </lineage>
</organism>
<dbReference type="CDD" id="cd18886">
    <property type="entry name" value="NUDIX_MutT_Nudt1"/>
    <property type="match status" value="1"/>
</dbReference>
<keyword evidence="9" id="KW-1185">Reference proteome</keyword>
<protein>
    <submittedName>
        <fullName evidence="8">8-oxo-dGTP diphosphatase</fullName>
        <ecNumber evidence="8">3.6.1.55</ecNumber>
    </submittedName>
</protein>
<keyword evidence="3" id="KW-0479">Metal-binding</keyword>
<proteinExistence type="inferred from homology"/>
<evidence type="ECO:0000256" key="1">
    <source>
        <dbReference type="ARBA" id="ARBA00001946"/>
    </source>
</evidence>
<reference evidence="8" key="1">
    <citation type="submission" date="2021-03" db="EMBL/GenBank/DDBJ databases">
        <title>Genomic Encyclopedia of Type Strains, Phase IV (KMG-IV): sequencing the most valuable type-strain genomes for metagenomic binning, comparative biology and taxonomic classification.</title>
        <authorList>
            <person name="Goeker M."/>
        </authorList>
    </citation>
    <scope>NUCLEOTIDE SEQUENCE</scope>
    <source>
        <strain evidence="8">DSM 107338</strain>
    </source>
</reference>